<accession>A0A9Q0KHM7</accession>
<keyword evidence="7" id="KW-0443">Lipid metabolism</keyword>
<evidence type="ECO:0000256" key="8">
    <source>
        <dbReference type="SAM" id="SignalP"/>
    </source>
</evidence>
<evidence type="ECO:0000313" key="10">
    <source>
        <dbReference type="Proteomes" id="UP001141806"/>
    </source>
</evidence>
<comment type="subcellular location">
    <subcellularLocation>
        <location evidence="1">Secreted</location>
    </subcellularLocation>
</comment>
<evidence type="ECO:0000256" key="2">
    <source>
        <dbReference type="ARBA" id="ARBA00008668"/>
    </source>
</evidence>
<evidence type="ECO:0000256" key="3">
    <source>
        <dbReference type="ARBA" id="ARBA00022525"/>
    </source>
</evidence>
<keyword evidence="6" id="KW-0442">Lipid degradation</keyword>
<evidence type="ECO:0000256" key="7">
    <source>
        <dbReference type="ARBA" id="ARBA00023098"/>
    </source>
</evidence>
<feature type="signal peptide" evidence="8">
    <location>
        <begin position="1"/>
        <end position="25"/>
    </location>
</feature>
<keyword evidence="4 8" id="KW-0732">Signal</keyword>
<gene>
    <name evidence="9" type="ORF">NE237_003724</name>
</gene>
<dbReference type="EMBL" id="JAMYWD010000005">
    <property type="protein sequence ID" value="KAJ4970625.1"/>
    <property type="molecule type" value="Genomic_DNA"/>
</dbReference>
<dbReference type="PANTHER" id="PTHR45650:SF43">
    <property type="entry name" value="GDSL ESTERASE_LIPASE 7-LIKE"/>
    <property type="match status" value="1"/>
</dbReference>
<dbReference type="InterPro" id="IPR051238">
    <property type="entry name" value="GDSL_esterase/lipase"/>
</dbReference>
<dbReference type="CDD" id="cd01837">
    <property type="entry name" value="SGNH_plant_lipase_like"/>
    <property type="match status" value="1"/>
</dbReference>
<name>A0A9Q0KHM7_9MAGN</name>
<dbReference type="Gene3D" id="3.40.50.1110">
    <property type="entry name" value="SGNH hydrolase"/>
    <property type="match status" value="1"/>
</dbReference>
<keyword evidence="10" id="KW-1185">Reference proteome</keyword>
<organism evidence="9 10">
    <name type="scientific">Protea cynaroides</name>
    <dbReference type="NCBI Taxonomy" id="273540"/>
    <lineage>
        <taxon>Eukaryota</taxon>
        <taxon>Viridiplantae</taxon>
        <taxon>Streptophyta</taxon>
        <taxon>Embryophyta</taxon>
        <taxon>Tracheophyta</taxon>
        <taxon>Spermatophyta</taxon>
        <taxon>Magnoliopsida</taxon>
        <taxon>Proteales</taxon>
        <taxon>Proteaceae</taxon>
        <taxon>Protea</taxon>
    </lineage>
</organism>
<dbReference type="OrthoDB" id="1600564at2759"/>
<keyword evidence="3" id="KW-0964">Secreted</keyword>
<evidence type="ECO:0000256" key="6">
    <source>
        <dbReference type="ARBA" id="ARBA00022963"/>
    </source>
</evidence>
<dbReference type="InterPro" id="IPR036514">
    <property type="entry name" value="SGNH_hydro_sf"/>
</dbReference>
<proteinExistence type="inferred from homology"/>
<dbReference type="GO" id="GO:0005576">
    <property type="term" value="C:extracellular region"/>
    <property type="evidence" value="ECO:0007669"/>
    <property type="project" value="UniProtKB-SubCell"/>
</dbReference>
<protein>
    <submittedName>
        <fullName evidence="9">Uncharacterized protein</fullName>
    </submittedName>
</protein>
<evidence type="ECO:0000256" key="4">
    <source>
        <dbReference type="ARBA" id="ARBA00022729"/>
    </source>
</evidence>
<evidence type="ECO:0000256" key="5">
    <source>
        <dbReference type="ARBA" id="ARBA00022801"/>
    </source>
</evidence>
<evidence type="ECO:0000313" key="9">
    <source>
        <dbReference type="EMBL" id="KAJ4970625.1"/>
    </source>
</evidence>
<feature type="chain" id="PRO_5040501131" evidence="8">
    <location>
        <begin position="26"/>
        <end position="363"/>
    </location>
</feature>
<dbReference type="PANTHER" id="PTHR45650">
    <property type="entry name" value="GDSL-LIKE LIPASE/ACYLHYDROLASE-RELATED"/>
    <property type="match status" value="1"/>
</dbReference>
<keyword evidence="5" id="KW-0378">Hydrolase</keyword>
<dbReference type="Proteomes" id="UP001141806">
    <property type="component" value="Unassembled WGS sequence"/>
</dbReference>
<dbReference type="GO" id="GO:0016042">
    <property type="term" value="P:lipid catabolic process"/>
    <property type="evidence" value="ECO:0007669"/>
    <property type="project" value="UniProtKB-KW"/>
</dbReference>
<reference evidence="9" key="1">
    <citation type="journal article" date="2023" name="Plant J.">
        <title>The genome of the king protea, Protea cynaroides.</title>
        <authorList>
            <person name="Chang J."/>
            <person name="Duong T.A."/>
            <person name="Schoeman C."/>
            <person name="Ma X."/>
            <person name="Roodt D."/>
            <person name="Barker N."/>
            <person name="Li Z."/>
            <person name="Van de Peer Y."/>
            <person name="Mizrachi E."/>
        </authorList>
    </citation>
    <scope>NUCLEOTIDE SEQUENCE</scope>
    <source>
        <tissue evidence="9">Young leaves</tissue>
    </source>
</reference>
<dbReference type="AlphaFoldDB" id="A0A9Q0KHM7"/>
<sequence>MAKTFPISQLSFCLLFHFFLGKCSSSPLAPALYVFGDSLVDSGNNDFLNTSSKANYSPYGIDFPSGPTGRFTNGKTFADFLAKYLGLPFAPPFLGLSEDQKSETITGMNYASGSAGILRKTGSAIGMNLALERQIELFQDTVKNYLPKNFKAKNELLQYLSKSIFVVDIGSNDYLNNYLQPAHYTSNQLYSPVQFAGILVKKFKESLQDIYSLGARKFLVFNIAPIGCTPALLSSENITSGCAEDANQLVSLYNEGLAEMLQDLSTCLQGSTFVQAEFYASSYDLNQNPYKYGFTSRSPCCSVNASTAQCYPDVQPCQDRTTHVYWDAVHPSQQSNFLFATGCFLGSSQYCTPLNILQLTQKQ</sequence>
<comment type="similarity">
    <text evidence="2">Belongs to the 'GDSL' lipolytic enzyme family.</text>
</comment>
<comment type="caution">
    <text evidence="9">The sequence shown here is derived from an EMBL/GenBank/DDBJ whole genome shotgun (WGS) entry which is preliminary data.</text>
</comment>
<dbReference type="Pfam" id="PF00657">
    <property type="entry name" value="Lipase_GDSL"/>
    <property type="match status" value="1"/>
</dbReference>
<dbReference type="InterPro" id="IPR035669">
    <property type="entry name" value="SGNH_plant_lipase-like"/>
</dbReference>
<dbReference type="InterPro" id="IPR001087">
    <property type="entry name" value="GDSL"/>
</dbReference>
<evidence type="ECO:0000256" key="1">
    <source>
        <dbReference type="ARBA" id="ARBA00004613"/>
    </source>
</evidence>
<dbReference type="GO" id="GO:0016788">
    <property type="term" value="F:hydrolase activity, acting on ester bonds"/>
    <property type="evidence" value="ECO:0007669"/>
    <property type="project" value="InterPro"/>
</dbReference>
<dbReference type="SUPFAM" id="SSF52266">
    <property type="entry name" value="SGNH hydrolase"/>
    <property type="match status" value="1"/>
</dbReference>